<keyword evidence="7" id="KW-1185">Reference proteome</keyword>
<evidence type="ECO:0000313" key="6">
    <source>
        <dbReference type="EMBL" id="URJ24912.1"/>
    </source>
</evidence>
<proteinExistence type="inferred from homology"/>
<evidence type="ECO:0000256" key="1">
    <source>
        <dbReference type="ARBA" id="ARBA00008560"/>
    </source>
</evidence>
<evidence type="ECO:0000256" key="5">
    <source>
        <dbReference type="HAMAP-Rule" id="MF_00340"/>
    </source>
</evidence>
<dbReference type="SUPFAM" id="SSF57829">
    <property type="entry name" value="Zn-binding ribosomal proteins"/>
    <property type="match status" value="1"/>
</dbReference>
<dbReference type="PANTHER" id="PTHR35534">
    <property type="entry name" value="50S RIBOSOMAL PROTEIN L32"/>
    <property type="match status" value="1"/>
</dbReference>
<keyword evidence="2 5" id="KW-0689">Ribosomal protein</keyword>
<sequence>MAVQKNKSTRATRGKRRAHHALKLASISVDCVSGKTHKRHHISCDGFYRGKKVMEK</sequence>
<dbReference type="InterPro" id="IPR011332">
    <property type="entry name" value="Ribosomal_zn-bd"/>
</dbReference>
<evidence type="ECO:0000256" key="2">
    <source>
        <dbReference type="ARBA" id="ARBA00022980"/>
    </source>
</evidence>
<dbReference type="HAMAP" id="MF_00340">
    <property type="entry name" value="Ribosomal_bL32"/>
    <property type="match status" value="1"/>
</dbReference>
<dbReference type="NCBIfam" id="TIGR01031">
    <property type="entry name" value="rpmF_bact"/>
    <property type="match status" value="1"/>
</dbReference>
<protein>
    <recommendedName>
        <fullName evidence="4 5">Large ribosomal subunit protein bL32</fullName>
    </recommendedName>
</protein>
<accession>A0ABY4SY53</accession>
<organism evidence="6 7">
    <name type="scientific">Candidatus Blochmannia ocreatus</name>
    <name type="common">nom. nud.</name>
    <dbReference type="NCBI Taxonomy" id="251538"/>
    <lineage>
        <taxon>Bacteria</taxon>
        <taxon>Pseudomonadati</taxon>
        <taxon>Pseudomonadota</taxon>
        <taxon>Gammaproteobacteria</taxon>
        <taxon>Enterobacterales</taxon>
        <taxon>Enterobacteriaceae</taxon>
        <taxon>ant endosymbionts</taxon>
        <taxon>Candidatus Blochmanniella</taxon>
    </lineage>
</organism>
<dbReference type="Proteomes" id="UP001056834">
    <property type="component" value="Chromosome"/>
</dbReference>
<dbReference type="Pfam" id="PF01783">
    <property type="entry name" value="Ribosomal_L32p"/>
    <property type="match status" value="1"/>
</dbReference>
<dbReference type="InterPro" id="IPR044957">
    <property type="entry name" value="Ribosomal_bL32_bact"/>
</dbReference>
<gene>
    <name evidence="5 6" type="primary">rpmF</name>
    <name evidence="6" type="ORF">M9405_01975</name>
</gene>
<evidence type="ECO:0000256" key="4">
    <source>
        <dbReference type="ARBA" id="ARBA00035178"/>
    </source>
</evidence>
<reference evidence="6" key="1">
    <citation type="submission" date="2022-05" db="EMBL/GenBank/DDBJ databases">
        <title>Impact of host demography and evolutionary history on endosymbiont molecular evolution: a test in carpenter ants (Genus Camponotus) and their Blochmannia endosymbionts.</title>
        <authorList>
            <person name="Manthey J.D."/>
            <person name="Giron J.C."/>
            <person name="Hruska J.P."/>
        </authorList>
    </citation>
    <scope>NUCLEOTIDE SEQUENCE</scope>
    <source>
        <strain evidence="6">C-006</strain>
    </source>
</reference>
<dbReference type="RefSeq" id="WP_250223041.1">
    <property type="nucleotide sequence ID" value="NZ_CP097762.1"/>
</dbReference>
<dbReference type="GO" id="GO:0005840">
    <property type="term" value="C:ribosome"/>
    <property type="evidence" value="ECO:0007669"/>
    <property type="project" value="UniProtKB-KW"/>
</dbReference>
<name>A0ABY4SY53_9ENTR</name>
<dbReference type="EMBL" id="CP097762">
    <property type="protein sequence ID" value="URJ24912.1"/>
    <property type="molecule type" value="Genomic_DNA"/>
</dbReference>
<evidence type="ECO:0000313" key="7">
    <source>
        <dbReference type="Proteomes" id="UP001056834"/>
    </source>
</evidence>
<evidence type="ECO:0000256" key="3">
    <source>
        <dbReference type="ARBA" id="ARBA00023274"/>
    </source>
</evidence>
<keyword evidence="3 5" id="KW-0687">Ribonucleoprotein</keyword>
<dbReference type="PANTHER" id="PTHR35534:SF1">
    <property type="entry name" value="LARGE RIBOSOMAL SUBUNIT PROTEIN BL32"/>
    <property type="match status" value="1"/>
</dbReference>
<comment type="similarity">
    <text evidence="1 5">Belongs to the bacterial ribosomal protein bL32 family.</text>
</comment>
<dbReference type="InterPro" id="IPR002677">
    <property type="entry name" value="Ribosomal_bL32"/>
</dbReference>